<evidence type="ECO:0000313" key="2">
    <source>
        <dbReference type="Proteomes" id="UP000030152"/>
    </source>
</evidence>
<reference evidence="1 2" key="1">
    <citation type="submission" date="2013-09" db="EMBL/GenBank/DDBJ databases">
        <authorList>
            <person name="Zeng Z."/>
            <person name="Chen C."/>
        </authorList>
    </citation>
    <scope>NUCLEOTIDE SEQUENCE [LARGE SCALE GENOMIC DNA]</scope>
    <source>
        <strain evidence="1 2">WB 3.3-2</strain>
    </source>
</reference>
<dbReference type="AlphaFoldDB" id="A0A0A2M2B4"/>
<evidence type="ECO:0008006" key="3">
    <source>
        <dbReference type="Google" id="ProtNLM"/>
    </source>
</evidence>
<evidence type="ECO:0000313" key="1">
    <source>
        <dbReference type="EMBL" id="KGO85726.1"/>
    </source>
</evidence>
<name>A0A0A2M2B4_9FLAO</name>
<dbReference type="RefSeq" id="WP_020213949.1">
    <property type="nucleotide sequence ID" value="NZ_JRLX01000017.1"/>
</dbReference>
<gene>
    <name evidence="1" type="ORF">Q765_15010</name>
</gene>
<proteinExistence type="predicted"/>
<keyword evidence="2" id="KW-1185">Reference proteome</keyword>
<dbReference type="eggNOG" id="ENOG5030R73">
    <property type="taxonomic scope" value="Bacteria"/>
</dbReference>
<protein>
    <recommendedName>
        <fullName evidence="3">PKD domain-containing protein</fullName>
    </recommendedName>
</protein>
<dbReference type="OrthoDB" id="1376985at2"/>
<dbReference type="STRING" id="1121895.GCA_000378485_02780"/>
<dbReference type="Proteomes" id="UP000030152">
    <property type="component" value="Unassembled WGS sequence"/>
</dbReference>
<organism evidence="1 2">
    <name type="scientific">Flavobacterium rivuli WB 3.3-2 = DSM 21788</name>
    <dbReference type="NCBI Taxonomy" id="1121895"/>
    <lineage>
        <taxon>Bacteria</taxon>
        <taxon>Pseudomonadati</taxon>
        <taxon>Bacteroidota</taxon>
        <taxon>Flavobacteriia</taxon>
        <taxon>Flavobacteriales</taxon>
        <taxon>Flavobacteriaceae</taxon>
        <taxon>Flavobacterium</taxon>
    </lineage>
</organism>
<comment type="caution">
    <text evidence="1">The sequence shown here is derived from an EMBL/GenBank/DDBJ whole genome shotgun (WGS) entry which is preliminary data.</text>
</comment>
<accession>A0A0A2M2B4</accession>
<dbReference type="EMBL" id="JRLX01000017">
    <property type="protein sequence ID" value="KGO85726.1"/>
    <property type="molecule type" value="Genomic_DNA"/>
</dbReference>
<sequence>MIQQLKNIPPNIDFGFGITKQEVAVNTPVTVWLNTLYNQDVYGFTLHATGVVTKISNYEYVVTYPLPGTYTLTLGVGTKDKKISLDSNILTLIVT</sequence>